<keyword evidence="1" id="KW-0472">Membrane</keyword>
<feature type="transmembrane region" description="Helical" evidence="1">
    <location>
        <begin position="119"/>
        <end position="137"/>
    </location>
</feature>
<dbReference type="RefSeq" id="WP_209813036.1">
    <property type="nucleotide sequence ID" value="NZ_JAGGKT010000039.1"/>
</dbReference>
<sequence>MVSIILFILSWLAFLVLGDKRRVPELFPTAMFSAYLGLLTDLVMKEYELWSYHDQPLSESVIPLFLDFGIYPVVAYLFIQFLPQTWTKRLGWIFFWSLGAILLEYAYLKFELMQHHRWWSLWISYISDWVIYVLLILQYQFYKKGRG</sequence>
<comment type="caution">
    <text evidence="2">The sequence shown here is derived from an EMBL/GenBank/DDBJ whole genome shotgun (WGS) entry which is preliminary data.</text>
</comment>
<reference evidence="2 3" key="1">
    <citation type="submission" date="2021-03" db="EMBL/GenBank/DDBJ databases">
        <title>Genomic Encyclopedia of Type Strains, Phase IV (KMG-IV): sequencing the most valuable type-strain genomes for metagenomic binning, comparative biology and taxonomic classification.</title>
        <authorList>
            <person name="Goeker M."/>
        </authorList>
    </citation>
    <scope>NUCLEOTIDE SEQUENCE [LARGE SCALE GENOMIC DNA]</scope>
    <source>
        <strain evidence="2 3">DSM 24738</strain>
    </source>
</reference>
<accession>A0ABS4GXS1</accession>
<keyword evidence="3" id="KW-1185">Reference proteome</keyword>
<feature type="transmembrane region" description="Helical" evidence="1">
    <location>
        <begin position="60"/>
        <end position="78"/>
    </location>
</feature>
<keyword evidence="1" id="KW-0812">Transmembrane</keyword>
<dbReference type="InterPro" id="IPR048147">
    <property type="entry name" value="CBO0543-like"/>
</dbReference>
<proteinExistence type="predicted"/>
<dbReference type="NCBIfam" id="NF041644">
    <property type="entry name" value="CBO0543_fam"/>
    <property type="match status" value="1"/>
</dbReference>
<dbReference type="Proteomes" id="UP001519343">
    <property type="component" value="Unassembled WGS sequence"/>
</dbReference>
<evidence type="ECO:0000313" key="3">
    <source>
        <dbReference type="Proteomes" id="UP001519343"/>
    </source>
</evidence>
<keyword evidence="1" id="KW-1133">Transmembrane helix</keyword>
<gene>
    <name evidence="2" type="ORF">J2Z37_005112</name>
</gene>
<feature type="transmembrane region" description="Helical" evidence="1">
    <location>
        <begin position="90"/>
        <end position="107"/>
    </location>
</feature>
<name>A0ABS4GXS1_9BACL</name>
<evidence type="ECO:0000313" key="2">
    <source>
        <dbReference type="EMBL" id="MBP1935075.1"/>
    </source>
</evidence>
<evidence type="ECO:0000256" key="1">
    <source>
        <dbReference type="SAM" id="Phobius"/>
    </source>
</evidence>
<organism evidence="2 3">
    <name type="scientific">Ammoniphilus resinae</name>
    <dbReference type="NCBI Taxonomy" id="861532"/>
    <lineage>
        <taxon>Bacteria</taxon>
        <taxon>Bacillati</taxon>
        <taxon>Bacillota</taxon>
        <taxon>Bacilli</taxon>
        <taxon>Bacillales</taxon>
        <taxon>Paenibacillaceae</taxon>
        <taxon>Aneurinibacillus group</taxon>
        <taxon>Ammoniphilus</taxon>
    </lineage>
</organism>
<protein>
    <submittedName>
        <fullName evidence="2">Uncharacterized protein</fullName>
    </submittedName>
</protein>
<dbReference type="EMBL" id="JAGGKT010000039">
    <property type="protein sequence ID" value="MBP1935075.1"/>
    <property type="molecule type" value="Genomic_DNA"/>
</dbReference>